<evidence type="ECO:0000313" key="1">
    <source>
        <dbReference type="EMBL" id="MBX70855.1"/>
    </source>
</evidence>
<dbReference type="AlphaFoldDB" id="A0A2P2QV66"/>
<reference evidence="1" key="1">
    <citation type="submission" date="2018-02" db="EMBL/GenBank/DDBJ databases">
        <title>Rhizophora mucronata_Transcriptome.</title>
        <authorList>
            <person name="Meera S.P."/>
            <person name="Sreeshan A."/>
            <person name="Augustine A."/>
        </authorList>
    </citation>
    <scope>NUCLEOTIDE SEQUENCE</scope>
    <source>
        <tissue evidence="1">Leaf</tissue>
    </source>
</reference>
<sequence length="22" mass="2581">MICYGSELGTFLSFYSFMNKQN</sequence>
<name>A0A2P2QV66_RHIMU</name>
<proteinExistence type="predicted"/>
<organism evidence="1">
    <name type="scientific">Rhizophora mucronata</name>
    <name type="common">Asiatic mangrove</name>
    <dbReference type="NCBI Taxonomy" id="61149"/>
    <lineage>
        <taxon>Eukaryota</taxon>
        <taxon>Viridiplantae</taxon>
        <taxon>Streptophyta</taxon>
        <taxon>Embryophyta</taxon>
        <taxon>Tracheophyta</taxon>
        <taxon>Spermatophyta</taxon>
        <taxon>Magnoliopsida</taxon>
        <taxon>eudicotyledons</taxon>
        <taxon>Gunneridae</taxon>
        <taxon>Pentapetalae</taxon>
        <taxon>rosids</taxon>
        <taxon>fabids</taxon>
        <taxon>Malpighiales</taxon>
        <taxon>Rhizophoraceae</taxon>
        <taxon>Rhizophora</taxon>
    </lineage>
</organism>
<protein>
    <submittedName>
        <fullName evidence="1">Uncharacterized protein</fullName>
    </submittedName>
</protein>
<accession>A0A2P2QV66</accession>
<dbReference type="EMBL" id="GGEC01090371">
    <property type="protein sequence ID" value="MBX70855.1"/>
    <property type="molecule type" value="Transcribed_RNA"/>
</dbReference>